<sequence>MVNDGFSNQADASFRPKLITEPASFNVRLLMRMCPRWKVQVQQAARPGKIRKKIQESKKA</sequence>
<proteinExistence type="predicted"/>
<dbReference type="Proteomes" id="UP000295443">
    <property type="component" value="Unassembled WGS sequence"/>
</dbReference>
<dbReference type="AlphaFoldDB" id="A0A4R1BPP0"/>
<name>A0A4R1BPP0_9PROT</name>
<dbReference type="RefSeq" id="WP_131444507.1">
    <property type="nucleotide sequence ID" value="NZ_SJZB01000007.1"/>
</dbReference>
<gene>
    <name evidence="1" type="ORF">EZJ19_01350</name>
</gene>
<reference evidence="1 2" key="1">
    <citation type="submission" date="2019-03" db="EMBL/GenBank/DDBJ databases">
        <title>Genome sequence of Thiobacillaceae bacterium LSR1, a sulfur-oxidizing bacterium isolated from freshwater sediment.</title>
        <authorList>
            <person name="Li S."/>
        </authorList>
    </citation>
    <scope>NUCLEOTIDE SEQUENCE [LARGE SCALE GENOMIC DNA]</scope>
    <source>
        <strain evidence="1 2">LSR1</strain>
    </source>
</reference>
<organism evidence="1 2">
    <name type="scientific">Parasulfuritortus cantonensis</name>
    <dbReference type="NCBI Taxonomy" id="2528202"/>
    <lineage>
        <taxon>Bacteria</taxon>
        <taxon>Pseudomonadati</taxon>
        <taxon>Pseudomonadota</taxon>
        <taxon>Betaproteobacteria</taxon>
        <taxon>Nitrosomonadales</taxon>
        <taxon>Thiobacillaceae</taxon>
        <taxon>Parasulfuritortus</taxon>
    </lineage>
</organism>
<accession>A0A4R1BPP0</accession>
<comment type="caution">
    <text evidence="1">The sequence shown here is derived from an EMBL/GenBank/DDBJ whole genome shotgun (WGS) entry which is preliminary data.</text>
</comment>
<dbReference type="EMBL" id="SJZB01000007">
    <property type="protein sequence ID" value="TCJ19511.1"/>
    <property type="molecule type" value="Genomic_DNA"/>
</dbReference>
<keyword evidence="2" id="KW-1185">Reference proteome</keyword>
<evidence type="ECO:0000313" key="2">
    <source>
        <dbReference type="Proteomes" id="UP000295443"/>
    </source>
</evidence>
<evidence type="ECO:0000313" key="1">
    <source>
        <dbReference type="EMBL" id="TCJ19511.1"/>
    </source>
</evidence>
<protein>
    <submittedName>
        <fullName evidence="1">Uncharacterized protein</fullName>
    </submittedName>
</protein>